<dbReference type="STRING" id="1415166.NONO_c54000"/>
<dbReference type="PATRIC" id="fig|1415166.3.peg.5570"/>
<keyword evidence="1" id="KW-1133">Transmembrane helix</keyword>
<proteinExistence type="predicted"/>
<dbReference type="OrthoDB" id="4564350at2"/>
<organism evidence="2 3">
    <name type="scientific">Nocardia nova SH22a</name>
    <dbReference type="NCBI Taxonomy" id="1415166"/>
    <lineage>
        <taxon>Bacteria</taxon>
        <taxon>Bacillati</taxon>
        <taxon>Actinomycetota</taxon>
        <taxon>Actinomycetes</taxon>
        <taxon>Mycobacteriales</taxon>
        <taxon>Nocardiaceae</taxon>
        <taxon>Nocardia</taxon>
    </lineage>
</organism>
<dbReference type="InterPro" id="IPR046177">
    <property type="entry name" value="DUF6186"/>
</dbReference>
<accession>W5TLE6</accession>
<keyword evidence="1" id="KW-0472">Membrane</keyword>
<dbReference type="HOGENOM" id="CLU_205103_0_0_11"/>
<gene>
    <name evidence="2" type="ORF">NONO_c54000</name>
</gene>
<dbReference type="Pfam" id="PF19684">
    <property type="entry name" value="DUF6186"/>
    <property type="match status" value="1"/>
</dbReference>
<evidence type="ECO:0000313" key="3">
    <source>
        <dbReference type="Proteomes" id="UP000019150"/>
    </source>
</evidence>
<dbReference type="RefSeq" id="WP_025351558.1">
    <property type="nucleotide sequence ID" value="NZ_CP006850.1"/>
</dbReference>
<keyword evidence="1" id="KW-0812">Transmembrane</keyword>
<name>W5TLE6_9NOCA</name>
<protein>
    <submittedName>
        <fullName evidence="2">Putative membrane protein</fullName>
    </submittedName>
</protein>
<dbReference type="Proteomes" id="UP000019150">
    <property type="component" value="Chromosome"/>
</dbReference>
<sequence>MTESALVITGFIVLAVAIVLTVVLTHRHRRSWATLGETVRYLTRTRLARIAAVAVWAWLGWHFLAR</sequence>
<dbReference type="KEGG" id="nno:NONO_c54000"/>
<evidence type="ECO:0000256" key="1">
    <source>
        <dbReference type="SAM" id="Phobius"/>
    </source>
</evidence>
<evidence type="ECO:0000313" key="2">
    <source>
        <dbReference type="EMBL" id="AHH20180.1"/>
    </source>
</evidence>
<dbReference type="EMBL" id="CP006850">
    <property type="protein sequence ID" value="AHH20180.1"/>
    <property type="molecule type" value="Genomic_DNA"/>
</dbReference>
<feature type="transmembrane region" description="Helical" evidence="1">
    <location>
        <begin position="6"/>
        <end position="26"/>
    </location>
</feature>
<feature type="transmembrane region" description="Helical" evidence="1">
    <location>
        <begin position="47"/>
        <end position="64"/>
    </location>
</feature>
<dbReference type="AlphaFoldDB" id="W5TLE6"/>
<keyword evidence="3" id="KW-1185">Reference proteome</keyword>
<dbReference type="eggNOG" id="ENOG502ZR5P">
    <property type="taxonomic scope" value="Bacteria"/>
</dbReference>
<reference evidence="2 3" key="1">
    <citation type="journal article" date="2014" name="Appl. Environ. Microbiol.">
        <title>Insights into the Microbial Degradation of Rubber and Gutta-Percha by Analysis of the Complete Genome of Nocardia nova SH22a.</title>
        <authorList>
            <person name="Luo Q."/>
            <person name="Hiessl S."/>
            <person name="Poehlein A."/>
            <person name="Daniel R."/>
            <person name="Steinbuchel A."/>
        </authorList>
    </citation>
    <scope>NUCLEOTIDE SEQUENCE [LARGE SCALE GENOMIC DNA]</scope>
    <source>
        <strain evidence="2">SH22a</strain>
    </source>
</reference>